<feature type="compositionally biased region" description="Acidic residues" evidence="1">
    <location>
        <begin position="598"/>
        <end position="614"/>
    </location>
</feature>
<feature type="compositionally biased region" description="Basic and acidic residues" evidence="1">
    <location>
        <begin position="382"/>
        <end position="401"/>
    </location>
</feature>
<name>L8GTI6_ACACF</name>
<dbReference type="InterPro" id="IPR036869">
    <property type="entry name" value="J_dom_sf"/>
</dbReference>
<gene>
    <name evidence="3" type="ORF">ACA1_276620</name>
</gene>
<dbReference type="Gene3D" id="1.10.287.110">
    <property type="entry name" value="DnaJ domain"/>
    <property type="match status" value="1"/>
</dbReference>
<reference evidence="3 4" key="1">
    <citation type="journal article" date="2013" name="Genome Biol.">
        <title>Genome of Acanthamoeba castellanii highlights extensive lateral gene transfer and early evolution of tyrosine kinase signaling.</title>
        <authorList>
            <person name="Clarke M."/>
            <person name="Lohan A.J."/>
            <person name="Liu B."/>
            <person name="Lagkouvardos I."/>
            <person name="Roy S."/>
            <person name="Zafar N."/>
            <person name="Bertelli C."/>
            <person name="Schilde C."/>
            <person name="Kianianmomeni A."/>
            <person name="Burglin T.R."/>
            <person name="Frech C."/>
            <person name="Turcotte B."/>
            <person name="Kopec K.O."/>
            <person name="Synnott J.M."/>
            <person name="Choo C."/>
            <person name="Paponov I."/>
            <person name="Finkler A."/>
            <person name="Soon Heng Tan C."/>
            <person name="Hutchins A.P."/>
            <person name="Weinmeier T."/>
            <person name="Rattei T."/>
            <person name="Chu J.S."/>
            <person name="Gimenez G."/>
            <person name="Irimia M."/>
            <person name="Rigden D.J."/>
            <person name="Fitzpatrick D.A."/>
            <person name="Lorenzo-Morales J."/>
            <person name="Bateman A."/>
            <person name="Chiu C.H."/>
            <person name="Tang P."/>
            <person name="Hegemann P."/>
            <person name="Fromm H."/>
            <person name="Raoult D."/>
            <person name="Greub G."/>
            <person name="Miranda-Saavedra D."/>
            <person name="Chen N."/>
            <person name="Nash P."/>
            <person name="Ginger M.L."/>
            <person name="Horn M."/>
            <person name="Schaap P."/>
            <person name="Caler L."/>
            <person name="Loftus B."/>
        </authorList>
    </citation>
    <scope>NUCLEOTIDE SEQUENCE [LARGE SCALE GENOMIC DNA]</scope>
    <source>
        <strain evidence="3 4">Neff</strain>
    </source>
</reference>
<dbReference type="SMART" id="SM00271">
    <property type="entry name" value="DnaJ"/>
    <property type="match status" value="1"/>
</dbReference>
<sequence length="780" mass="87673">MAAKGGKGAAALLATTKRSCKSYYDLLGVPATAHLDDIKKAFRKKVLLLHPDKNQDAPEEAAELFSLVQVAYNTLSQVELRDKYDASLRASGDERLTPLMLEGNEIWQAFEVMDKFRTQGFAVLSKVDELERRYKIPAGQLRFREGVPCAGYESGCRHIRRLSAADCTGLVDTQSTTITSTTTTTTAAATTPITPQPQTNKPGAAKQAPTPSSAGKKTSSDDQRIFLCHRHNCLHMCAGDHCTADEQICPVYALWLVERWMDARRRRWDAMFAQGEWSVQVSHRPGAGCGLPYWFNAKTGRSLWVDEWERDDVLRARDDYDRRAAAARVVRDDSHGHAHGDAAKQSEQERLTPVSPELDTAPRSAKITTSDAPTRRPAVSTETEKEQAEKKEEGKEEEEERHVCTYEVCHRHGYEELDRDVWVCHVGRAPHLCTRLQCHLTRREQNGSVVCWATRKLYAAGSGEEEYAIGDYEASVLYEDKEAKALGVTTKTLTYVSETTGEVVTAEVEVPRGLKLNFAGPGLIAYGGPAASTLGKRGRLEAAAVEDEVELDPERAQADEAKLTQRDIKRIKRLELDLNEEKRREREEMKLTEKEDVAPEEEPREDEDEDDVVAESEQQAAVADETKREEAEVEPAAPALKAPLPPSHARSRLRRMMVEKEQQVKQEQREREEDIYAHASDTIYSIYGGSLDLVGHRKEEEWETIQGFAGGFEGVQEEEEEERDVETEAKEMKALRHKKLEYKAKQHVGLIEGAKKKEKTDKKEHHQPDAASAQPIPRRH</sequence>
<dbReference type="SUPFAM" id="SSF46565">
    <property type="entry name" value="Chaperone J-domain"/>
    <property type="match status" value="1"/>
</dbReference>
<proteinExistence type="predicted"/>
<dbReference type="STRING" id="1257118.L8GTI6"/>
<feature type="region of interest" description="Disordered" evidence="1">
    <location>
        <begin position="709"/>
        <end position="732"/>
    </location>
</feature>
<dbReference type="Pfam" id="PF00226">
    <property type="entry name" value="DnaJ"/>
    <property type="match status" value="1"/>
</dbReference>
<protein>
    <submittedName>
        <fullName evidence="3">DnaJ domain containing protein</fullName>
    </submittedName>
</protein>
<evidence type="ECO:0000313" key="4">
    <source>
        <dbReference type="Proteomes" id="UP000011083"/>
    </source>
</evidence>
<dbReference type="PRINTS" id="PR00625">
    <property type="entry name" value="JDOMAIN"/>
</dbReference>
<accession>L8GTI6</accession>
<feature type="compositionally biased region" description="Basic and acidic residues" evidence="1">
    <location>
        <begin position="329"/>
        <end position="350"/>
    </location>
</feature>
<feature type="region of interest" description="Disordered" evidence="1">
    <location>
        <begin position="329"/>
        <end position="401"/>
    </location>
</feature>
<feature type="compositionally biased region" description="Low complexity" evidence="1">
    <location>
        <begin position="180"/>
        <end position="199"/>
    </location>
</feature>
<feature type="region of interest" description="Disordered" evidence="1">
    <location>
        <begin position="747"/>
        <end position="780"/>
    </location>
</feature>
<organism evidence="3 4">
    <name type="scientific">Acanthamoeba castellanii (strain ATCC 30010 / Neff)</name>
    <dbReference type="NCBI Taxonomy" id="1257118"/>
    <lineage>
        <taxon>Eukaryota</taxon>
        <taxon>Amoebozoa</taxon>
        <taxon>Discosea</taxon>
        <taxon>Longamoebia</taxon>
        <taxon>Centramoebida</taxon>
        <taxon>Acanthamoebidae</taxon>
        <taxon>Acanthamoeba</taxon>
    </lineage>
</organism>
<dbReference type="AlphaFoldDB" id="L8GTI6"/>
<keyword evidence="4" id="KW-1185">Reference proteome</keyword>
<evidence type="ECO:0000313" key="3">
    <source>
        <dbReference type="EMBL" id="ELR15436.1"/>
    </source>
</evidence>
<dbReference type="EMBL" id="KB008032">
    <property type="protein sequence ID" value="ELR15436.1"/>
    <property type="molecule type" value="Genomic_DNA"/>
</dbReference>
<feature type="compositionally biased region" description="Basic and acidic residues" evidence="1">
    <location>
        <begin position="583"/>
        <end position="597"/>
    </location>
</feature>
<dbReference type="GeneID" id="14916010"/>
<evidence type="ECO:0000256" key="1">
    <source>
        <dbReference type="SAM" id="MobiDB-lite"/>
    </source>
</evidence>
<dbReference type="CDD" id="cd06257">
    <property type="entry name" value="DnaJ"/>
    <property type="match status" value="1"/>
</dbReference>
<dbReference type="Proteomes" id="UP000011083">
    <property type="component" value="Unassembled WGS sequence"/>
</dbReference>
<evidence type="ECO:0000259" key="2">
    <source>
        <dbReference type="PROSITE" id="PS50076"/>
    </source>
</evidence>
<dbReference type="OMA" id="CRTHARV"/>
<dbReference type="KEGG" id="acan:ACA1_276620"/>
<feature type="region of interest" description="Disordered" evidence="1">
    <location>
        <begin position="583"/>
        <end position="652"/>
    </location>
</feature>
<dbReference type="InterPro" id="IPR001623">
    <property type="entry name" value="DnaJ_domain"/>
</dbReference>
<dbReference type="PROSITE" id="PS50076">
    <property type="entry name" value="DNAJ_2"/>
    <property type="match status" value="1"/>
</dbReference>
<feature type="compositionally biased region" description="Acidic residues" evidence="1">
    <location>
        <begin position="715"/>
        <end position="725"/>
    </location>
</feature>
<dbReference type="VEuPathDB" id="AmoebaDB:ACA1_276620"/>
<dbReference type="RefSeq" id="XP_004337449.1">
    <property type="nucleotide sequence ID" value="XM_004337401.1"/>
</dbReference>
<feature type="compositionally biased region" description="Basic and acidic residues" evidence="1">
    <location>
        <begin position="753"/>
        <end position="768"/>
    </location>
</feature>
<feature type="region of interest" description="Disordered" evidence="1">
    <location>
        <begin position="180"/>
        <end position="219"/>
    </location>
</feature>
<feature type="domain" description="J" evidence="2">
    <location>
        <begin position="22"/>
        <end position="88"/>
    </location>
</feature>
<dbReference type="OrthoDB" id="445556at2759"/>
<dbReference type="InterPro" id="IPR050817">
    <property type="entry name" value="DjlA_DnaK_co-chaperone"/>
</dbReference>
<dbReference type="PANTHER" id="PTHR24074">
    <property type="entry name" value="CO-CHAPERONE PROTEIN DJLA"/>
    <property type="match status" value="1"/>
</dbReference>